<dbReference type="GO" id="GO:0016746">
    <property type="term" value="F:acyltransferase activity"/>
    <property type="evidence" value="ECO:0007669"/>
    <property type="project" value="UniProtKB-KW"/>
</dbReference>
<comment type="subcellular location">
    <subcellularLocation>
        <location evidence="1">Cell membrane</location>
        <topology evidence="1">Single-pass membrane protein</topology>
    </subcellularLocation>
</comment>
<evidence type="ECO:0000313" key="15">
    <source>
        <dbReference type="Proteomes" id="UP000502756"/>
    </source>
</evidence>
<evidence type="ECO:0000256" key="8">
    <source>
        <dbReference type="ARBA" id="ARBA00023315"/>
    </source>
</evidence>
<evidence type="ECO:0000256" key="10">
    <source>
        <dbReference type="ARBA" id="ARBA00023603"/>
    </source>
</evidence>
<protein>
    <recommendedName>
        <fullName evidence="11">Glycosyl-4,4'-diaponeurosporenoate acyltransferase</fullName>
    </recommendedName>
</protein>
<evidence type="ECO:0000313" key="14">
    <source>
        <dbReference type="EMBL" id="QJW90501.1"/>
    </source>
</evidence>
<dbReference type="Pfam" id="PF18927">
    <property type="entry name" value="CrtO"/>
    <property type="match status" value="1"/>
</dbReference>
<evidence type="ECO:0000256" key="13">
    <source>
        <dbReference type="SAM" id="Phobius"/>
    </source>
</evidence>
<dbReference type="InterPro" id="IPR044021">
    <property type="entry name" value="CrtO"/>
</dbReference>
<dbReference type="EMBL" id="CP053435">
    <property type="protein sequence ID" value="QJW90501.1"/>
    <property type="molecule type" value="Genomic_DNA"/>
</dbReference>
<evidence type="ECO:0000256" key="2">
    <source>
        <dbReference type="ARBA" id="ARBA00022475"/>
    </source>
</evidence>
<keyword evidence="7 13" id="KW-0472">Membrane</keyword>
<feature type="transmembrane region" description="Helical" evidence="13">
    <location>
        <begin position="30"/>
        <end position="51"/>
    </location>
</feature>
<keyword evidence="8" id="KW-0012">Acyltransferase</keyword>
<dbReference type="AlphaFoldDB" id="A0A6M5YB80"/>
<comment type="function">
    <text evidence="12">Catalyzes the acylation of glycosyl-4,4'-diaponeurosporenoate, i.e. the esterification of glucose at the C6'' position with the carboxyl group of the C(15) fatty acid 12-methyltetradecanoic acid, to yield staphyloxanthin. This is the last step in the biosynthesis of this orange pigment, present in most staphylococci strains.</text>
</comment>
<gene>
    <name evidence="14" type="ORF">HNV11_14495</name>
</gene>
<keyword evidence="2" id="KW-1003">Cell membrane</keyword>
<evidence type="ECO:0000256" key="5">
    <source>
        <dbReference type="ARBA" id="ARBA00022729"/>
    </source>
</evidence>
<feature type="transmembrane region" description="Helical" evidence="13">
    <location>
        <begin position="143"/>
        <end position="160"/>
    </location>
</feature>
<evidence type="ECO:0000256" key="4">
    <source>
        <dbReference type="ARBA" id="ARBA00022692"/>
    </source>
</evidence>
<proteinExistence type="inferred from homology"/>
<feature type="transmembrane region" description="Helical" evidence="13">
    <location>
        <begin position="118"/>
        <end position="137"/>
    </location>
</feature>
<evidence type="ECO:0000256" key="7">
    <source>
        <dbReference type="ARBA" id="ARBA00023136"/>
    </source>
</evidence>
<comment type="similarity">
    <text evidence="10">Belongs to the acyltransferase CrtO family.</text>
</comment>
<reference evidence="14 15" key="1">
    <citation type="submission" date="2020-05" db="EMBL/GenBank/DDBJ databases">
        <title>Genome sequencing of Spirosoma sp. TS118.</title>
        <authorList>
            <person name="Lee J.-H."/>
            <person name="Jeong S."/>
            <person name="Zhao L."/>
            <person name="Jung J.-H."/>
            <person name="Kim M.-K."/>
            <person name="Lim S."/>
        </authorList>
    </citation>
    <scope>NUCLEOTIDE SEQUENCE [LARGE SCALE GENOMIC DNA]</scope>
    <source>
        <strain evidence="14 15">TS118</strain>
    </source>
</reference>
<dbReference type="UniPathway" id="UPA00029">
    <property type="reaction ID" value="UER00560"/>
</dbReference>
<sequence length="183" mass="20964">MTKYVVLPAVLLVAALTIVAVAMWRGMNSFVFAWILNFMLMMVVLSFTQTFKPQLASTYYRPQPWEADGKVYTWLGVNVYRKLLVWVGWEKANKATNPVKKKLDALTHLEYTSRQSEFGHLIIFFAVLAVTLLVGVTSGLSETVWLISLNVLLNLYPIFVQRYNRPRLLRAIQRSSSTEKMLA</sequence>
<evidence type="ECO:0000256" key="1">
    <source>
        <dbReference type="ARBA" id="ARBA00004162"/>
    </source>
</evidence>
<evidence type="ECO:0000256" key="12">
    <source>
        <dbReference type="ARBA" id="ARBA00025324"/>
    </source>
</evidence>
<evidence type="ECO:0000256" key="9">
    <source>
        <dbReference type="ARBA" id="ARBA00023588"/>
    </source>
</evidence>
<keyword evidence="6 13" id="KW-1133">Transmembrane helix</keyword>
<evidence type="ECO:0000256" key="3">
    <source>
        <dbReference type="ARBA" id="ARBA00022679"/>
    </source>
</evidence>
<dbReference type="RefSeq" id="WP_171740345.1">
    <property type="nucleotide sequence ID" value="NZ_CP053435.1"/>
</dbReference>
<dbReference type="KEGG" id="stae:HNV11_14495"/>
<dbReference type="Proteomes" id="UP000502756">
    <property type="component" value="Chromosome"/>
</dbReference>
<keyword evidence="4 13" id="KW-0812">Transmembrane</keyword>
<keyword evidence="5" id="KW-0732">Signal</keyword>
<evidence type="ECO:0000256" key="11">
    <source>
        <dbReference type="ARBA" id="ARBA00023667"/>
    </source>
</evidence>
<name>A0A6M5YB80_9BACT</name>
<comment type="pathway">
    <text evidence="9">Carotenoid biosynthesis; staphyloxanthin biosynthesis; staphyloxanthin from farnesyl diphosphate: step 5/5.</text>
</comment>
<evidence type="ECO:0000256" key="6">
    <source>
        <dbReference type="ARBA" id="ARBA00022989"/>
    </source>
</evidence>
<dbReference type="GO" id="GO:0005886">
    <property type="term" value="C:plasma membrane"/>
    <property type="evidence" value="ECO:0007669"/>
    <property type="project" value="UniProtKB-SubCell"/>
</dbReference>
<accession>A0A6M5YB80</accession>
<keyword evidence="15" id="KW-1185">Reference proteome</keyword>
<organism evidence="14 15">
    <name type="scientific">Spirosoma taeanense</name>
    <dbReference type="NCBI Taxonomy" id="2735870"/>
    <lineage>
        <taxon>Bacteria</taxon>
        <taxon>Pseudomonadati</taxon>
        <taxon>Bacteroidota</taxon>
        <taxon>Cytophagia</taxon>
        <taxon>Cytophagales</taxon>
        <taxon>Cytophagaceae</taxon>
        <taxon>Spirosoma</taxon>
    </lineage>
</organism>
<keyword evidence="3" id="KW-0808">Transferase</keyword>